<dbReference type="SFLD" id="SFLDS00029">
    <property type="entry name" value="Radical_SAM"/>
    <property type="match status" value="1"/>
</dbReference>
<organism evidence="6 7">
    <name type="scientific">Blautia obeum</name>
    <dbReference type="NCBI Taxonomy" id="40520"/>
    <lineage>
        <taxon>Bacteria</taxon>
        <taxon>Bacillati</taxon>
        <taxon>Bacillota</taxon>
        <taxon>Clostridia</taxon>
        <taxon>Lachnospirales</taxon>
        <taxon>Lachnospiraceae</taxon>
        <taxon>Blautia</taxon>
    </lineage>
</organism>
<evidence type="ECO:0000256" key="2">
    <source>
        <dbReference type="ARBA" id="ARBA00022723"/>
    </source>
</evidence>
<feature type="domain" description="4Fe-4S ferredoxin-type" evidence="5">
    <location>
        <begin position="1"/>
        <end position="30"/>
    </location>
</feature>
<dbReference type="GO" id="GO:0046872">
    <property type="term" value="F:metal ion binding"/>
    <property type="evidence" value="ECO:0007669"/>
    <property type="project" value="UniProtKB-KW"/>
</dbReference>
<evidence type="ECO:0000313" key="7">
    <source>
        <dbReference type="Proteomes" id="UP000095762"/>
    </source>
</evidence>
<dbReference type="InterPro" id="IPR058240">
    <property type="entry name" value="rSAM_sf"/>
</dbReference>
<evidence type="ECO:0000256" key="1">
    <source>
        <dbReference type="ARBA" id="ARBA00022691"/>
    </source>
</evidence>
<dbReference type="Pfam" id="PF04055">
    <property type="entry name" value="Radical_SAM"/>
    <property type="match status" value="1"/>
</dbReference>
<keyword evidence="2" id="KW-0479">Metal-binding</keyword>
<dbReference type="InterPro" id="IPR013785">
    <property type="entry name" value="Aldolase_TIM"/>
</dbReference>
<dbReference type="AlphaFoldDB" id="A0A174PCA9"/>
<dbReference type="EMBL" id="CZBP01000001">
    <property type="protein sequence ID" value="CUP57466.1"/>
    <property type="molecule type" value="Genomic_DNA"/>
</dbReference>
<sequence length="263" mass="30009">MLIDLTYRCNMGCNHCMSDCKPNGTDMTPEILKDVLAFCKKNEVPNLIFSGGEMFENPHILELLKIIEKEWDKRFPLSFITNGRKLADTPDIFEAVQDMQKKYGKKKIMIQVTDDPRFYPQPLSEKQKYRLKKLDAVIEGVPGNGNKCLYPQGRTLENFDDSWWNTIAPKCVNVRLLAKQGVDSIRGIVNTLFRAGKVCTPSISPAGEIKLGESALCPPVASIYDTEQEIIEKIQRCRCQSCKYSWQKLKSTNIKAFEMLEKN</sequence>
<gene>
    <name evidence="6" type="ORF">ERS852569_00024</name>
</gene>
<keyword evidence="4" id="KW-0411">Iron-sulfur</keyword>
<dbReference type="InterPro" id="IPR017896">
    <property type="entry name" value="4Fe4S_Fe-S-bd"/>
</dbReference>
<dbReference type="Proteomes" id="UP000095762">
    <property type="component" value="Unassembled WGS sequence"/>
</dbReference>
<dbReference type="GO" id="GO:0051536">
    <property type="term" value="F:iron-sulfur cluster binding"/>
    <property type="evidence" value="ECO:0007669"/>
    <property type="project" value="UniProtKB-KW"/>
</dbReference>
<name>A0A174PCA9_9FIRM</name>
<keyword evidence="1" id="KW-0949">S-adenosyl-L-methionine</keyword>
<dbReference type="PROSITE" id="PS51379">
    <property type="entry name" value="4FE4S_FER_2"/>
    <property type="match status" value="1"/>
</dbReference>
<evidence type="ECO:0000256" key="4">
    <source>
        <dbReference type="ARBA" id="ARBA00023014"/>
    </source>
</evidence>
<reference evidence="6 7" key="1">
    <citation type="submission" date="2015-09" db="EMBL/GenBank/DDBJ databases">
        <authorList>
            <consortium name="Pathogen Informatics"/>
        </authorList>
    </citation>
    <scope>NUCLEOTIDE SEQUENCE [LARGE SCALE GENOMIC DNA]</scope>
    <source>
        <strain evidence="6 7">2789STDY5834957</strain>
    </source>
</reference>
<dbReference type="InterPro" id="IPR007197">
    <property type="entry name" value="rSAM"/>
</dbReference>
<protein>
    <submittedName>
        <fullName evidence="6">Predicted metal-binding protein</fullName>
    </submittedName>
</protein>
<dbReference type="PANTHER" id="PTHR11228">
    <property type="entry name" value="RADICAL SAM DOMAIN PROTEIN"/>
    <property type="match status" value="1"/>
</dbReference>
<dbReference type="PANTHER" id="PTHR11228:SF7">
    <property type="entry name" value="PQQA PEPTIDE CYCLASE"/>
    <property type="match status" value="1"/>
</dbReference>
<dbReference type="InterPro" id="IPR050377">
    <property type="entry name" value="Radical_SAM_PqqE_MftC-like"/>
</dbReference>
<dbReference type="GO" id="GO:0003824">
    <property type="term" value="F:catalytic activity"/>
    <property type="evidence" value="ECO:0007669"/>
    <property type="project" value="InterPro"/>
</dbReference>
<proteinExistence type="predicted"/>
<dbReference type="CDD" id="cd01335">
    <property type="entry name" value="Radical_SAM"/>
    <property type="match status" value="1"/>
</dbReference>
<dbReference type="SUPFAM" id="SSF102114">
    <property type="entry name" value="Radical SAM enzymes"/>
    <property type="match status" value="1"/>
</dbReference>
<evidence type="ECO:0000256" key="3">
    <source>
        <dbReference type="ARBA" id="ARBA00023004"/>
    </source>
</evidence>
<evidence type="ECO:0000313" key="6">
    <source>
        <dbReference type="EMBL" id="CUP57466.1"/>
    </source>
</evidence>
<accession>A0A174PCA9</accession>
<evidence type="ECO:0000259" key="5">
    <source>
        <dbReference type="PROSITE" id="PS51379"/>
    </source>
</evidence>
<dbReference type="RefSeq" id="WP_055059072.1">
    <property type="nucleotide sequence ID" value="NZ_CZBP01000001.1"/>
</dbReference>
<keyword evidence="3" id="KW-0408">Iron</keyword>
<dbReference type="Gene3D" id="3.20.20.70">
    <property type="entry name" value="Aldolase class I"/>
    <property type="match status" value="1"/>
</dbReference>